<evidence type="ECO:0000259" key="2">
    <source>
        <dbReference type="Pfam" id="PF07431"/>
    </source>
</evidence>
<accession>X1NNN7</accession>
<keyword evidence="1" id="KW-0472">Membrane</keyword>
<feature type="transmembrane region" description="Helical" evidence="1">
    <location>
        <begin position="7"/>
        <end position="25"/>
    </location>
</feature>
<dbReference type="Pfam" id="PF07431">
    <property type="entry name" value="DUF1512"/>
    <property type="match status" value="1"/>
</dbReference>
<feature type="domain" description="DUF1512" evidence="2">
    <location>
        <begin position="11"/>
        <end position="187"/>
    </location>
</feature>
<keyword evidence="1" id="KW-1133">Transmembrane helix</keyword>
<reference evidence="3" key="1">
    <citation type="journal article" date="2014" name="Front. Microbiol.">
        <title>High frequency of phylogenetically diverse reductive dehalogenase-homologous genes in deep subseafloor sedimentary metagenomes.</title>
        <authorList>
            <person name="Kawai M."/>
            <person name="Futagami T."/>
            <person name="Toyoda A."/>
            <person name="Takaki Y."/>
            <person name="Nishi S."/>
            <person name="Hori S."/>
            <person name="Arai W."/>
            <person name="Tsubouchi T."/>
            <person name="Morono Y."/>
            <person name="Uchiyama I."/>
            <person name="Ito T."/>
            <person name="Fujiyama A."/>
            <person name="Inagaki F."/>
            <person name="Takami H."/>
        </authorList>
    </citation>
    <scope>NUCLEOTIDE SEQUENCE</scope>
    <source>
        <strain evidence="3">Expedition CK06-06</strain>
    </source>
</reference>
<keyword evidence="1" id="KW-0812">Transmembrane</keyword>
<dbReference type="InterPro" id="IPR056460">
    <property type="entry name" value="DUF1512_N"/>
</dbReference>
<dbReference type="AlphaFoldDB" id="X1NNN7"/>
<evidence type="ECO:0000256" key="1">
    <source>
        <dbReference type="SAM" id="Phobius"/>
    </source>
</evidence>
<proteinExistence type="predicted"/>
<protein>
    <recommendedName>
        <fullName evidence="2">DUF1512 domain-containing protein</fullName>
    </recommendedName>
</protein>
<organism evidence="3">
    <name type="scientific">marine sediment metagenome</name>
    <dbReference type="NCBI Taxonomy" id="412755"/>
    <lineage>
        <taxon>unclassified sequences</taxon>
        <taxon>metagenomes</taxon>
        <taxon>ecological metagenomes</taxon>
    </lineage>
</organism>
<name>X1NNN7_9ZZZZ</name>
<sequence length="208" mass="23376">MPFNIDIVTWIFIMIIFFTISIFLTPRMIGLQARMGLGQLRKSVRELEGLAKESRRAALRAITKHGKPKRDVAREFDNFLEFFAIAPVSEDPVGVLRRMEHVLDVRKKRFEGVVARLAPNAEPEAAANLEMTIEGAMASYTLYRLVRHFTLLAEKTRSYQLVMLLQMQLPFLKEYAKAFVDATKAFVAGKPIGDGVGAMTATKLIGDA</sequence>
<comment type="caution">
    <text evidence="3">The sequence shown here is derived from an EMBL/GenBank/DDBJ whole genome shotgun (WGS) entry which is preliminary data.</text>
</comment>
<gene>
    <name evidence="3" type="ORF">S06H3_30921</name>
</gene>
<evidence type="ECO:0000313" key="3">
    <source>
        <dbReference type="EMBL" id="GAI31821.1"/>
    </source>
</evidence>
<dbReference type="EMBL" id="BARV01018257">
    <property type="protein sequence ID" value="GAI31821.1"/>
    <property type="molecule type" value="Genomic_DNA"/>
</dbReference>
<feature type="non-terminal residue" evidence="3">
    <location>
        <position position="208"/>
    </location>
</feature>